<dbReference type="Gene3D" id="3.30.70.330">
    <property type="match status" value="3"/>
</dbReference>
<accession>A0A1X2GMP5</accession>
<feature type="domain" description="RRM" evidence="6">
    <location>
        <begin position="110"/>
        <end position="188"/>
    </location>
</feature>
<evidence type="ECO:0000313" key="8">
    <source>
        <dbReference type="EMBL" id="ORX57517.1"/>
    </source>
</evidence>
<comment type="similarity">
    <text evidence="1">Belongs to the polyadenylate-binding protein type-1 family.</text>
</comment>
<dbReference type="InterPro" id="IPR036053">
    <property type="entry name" value="PABP-dom"/>
</dbReference>
<proteinExistence type="inferred from homology"/>
<dbReference type="InterPro" id="IPR000504">
    <property type="entry name" value="RRM_dom"/>
</dbReference>
<reference evidence="8 9" key="1">
    <citation type="submission" date="2016-07" db="EMBL/GenBank/DDBJ databases">
        <title>Pervasive Adenine N6-methylation of Active Genes in Fungi.</title>
        <authorList>
            <consortium name="DOE Joint Genome Institute"/>
            <person name="Mondo S.J."/>
            <person name="Dannebaum R.O."/>
            <person name="Kuo R.C."/>
            <person name="Labutti K."/>
            <person name="Haridas S."/>
            <person name="Kuo A."/>
            <person name="Salamov A."/>
            <person name="Ahrendt S.R."/>
            <person name="Lipzen A."/>
            <person name="Sullivan W."/>
            <person name="Andreopoulos W.B."/>
            <person name="Clum A."/>
            <person name="Lindquist E."/>
            <person name="Daum C."/>
            <person name="Ramamoorthy G.K."/>
            <person name="Gryganskyi A."/>
            <person name="Culley D."/>
            <person name="Magnuson J.K."/>
            <person name="James T.Y."/>
            <person name="O'Malley M.A."/>
            <person name="Stajich J.E."/>
            <person name="Spatafora J.W."/>
            <person name="Visel A."/>
            <person name="Grigoriev I.V."/>
        </authorList>
    </citation>
    <scope>NUCLEOTIDE SEQUENCE [LARGE SCALE GENOMIC DNA]</scope>
    <source>
        <strain evidence="8 9">NRRL 3301</strain>
    </source>
</reference>
<evidence type="ECO:0000256" key="1">
    <source>
        <dbReference type="ARBA" id="ARBA00008557"/>
    </source>
</evidence>
<evidence type="ECO:0000256" key="5">
    <source>
        <dbReference type="SAM" id="MobiDB-lite"/>
    </source>
</evidence>
<evidence type="ECO:0000256" key="3">
    <source>
        <dbReference type="ARBA" id="ARBA00022884"/>
    </source>
</evidence>
<dbReference type="PROSITE" id="PS51309">
    <property type="entry name" value="PABC"/>
    <property type="match status" value="1"/>
</dbReference>
<dbReference type="EMBL" id="MCGT01000008">
    <property type="protein sequence ID" value="ORX57517.1"/>
    <property type="molecule type" value="Genomic_DNA"/>
</dbReference>
<evidence type="ECO:0000259" key="6">
    <source>
        <dbReference type="PROSITE" id="PS50102"/>
    </source>
</evidence>
<keyword evidence="2" id="KW-0677">Repeat</keyword>
<dbReference type="SMART" id="SM00360">
    <property type="entry name" value="RRM"/>
    <property type="match status" value="3"/>
</dbReference>
<keyword evidence="3 4" id="KW-0694">RNA-binding</keyword>
<evidence type="ECO:0000313" key="9">
    <source>
        <dbReference type="Proteomes" id="UP000242146"/>
    </source>
</evidence>
<feature type="compositionally biased region" description="Polar residues" evidence="5">
    <location>
        <begin position="297"/>
        <end position="310"/>
    </location>
</feature>
<name>A0A1X2GMP5_9FUNG</name>
<dbReference type="SUPFAM" id="SSF63570">
    <property type="entry name" value="PABC (PABP) domain"/>
    <property type="match status" value="1"/>
</dbReference>
<feature type="region of interest" description="Disordered" evidence="5">
    <location>
        <begin position="529"/>
        <end position="563"/>
    </location>
</feature>
<feature type="region of interest" description="Disordered" evidence="5">
    <location>
        <begin position="289"/>
        <end position="340"/>
    </location>
</feature>
<dbReference type="InterPro" id="IPR002004">
    <property type="entry name" value="PABP_HYD_C"/>
</dbReference>
<keyword evidence="9" id="KW-1185">Reference proteome</keyword>
<protein>
    <submittedName>
        <fullName evidence="8">Uncharacterized protein</fullName>
    </submittedName>
</protein>
<dbReference type="SMART" id="SM00517">
    <property type="entry name" value="PolyA"/>
    <property type="match status" value="1"/>
</dbReference>
<evidence type="ECO:0000256" key="2">
    <source>
        <dbReference type="ARBA" id="ARBA00022737"/>
    </source>
</evidence>
<dbReference type="SUPFAM" id="SSF54928">
    <property type="entry name" value="RNA-binding domain, RBD"/>
    <property type="match status" value="2"/>
</dbReference>
<dbReference type="InterPro" id="IPR035979">
    <property type="entry name" value="RBD_domain_sf"/>
</dbReference>
<dbReference type="Pfam" id="PF00658">
    <property type="entry name" value="MLLE"/>
    <property type="match status" value="1"/>
</dbReference>
<dbReference type="OrthoDB" id="6159137at2759"/>
<evidence type="ECO:0000256" key="4">
    <source>
        <dbReference type="PROSITE-ProRule" id="PRU00176"/>
    </source>
</evidence>
<gene>
    <name evidence="8" type="ORF">DM01DRAFT_1334128</name>
</gene>
<feature type="domain" description="RRM" evidence="6">
    <location>
        <begin position="213"/>
        <end position="291"/>
    </location>
</feature>
<comment type="caution">
    <text evidence="8">The sequence shown here is derived from an EMBL/GenBank/DDBJ whole genome shotgun (WGS) entry which is preliminary data.</text>
</comment>
<dbReference type="GO" id="GO:0003723">
    <property type="term" value="F:RNA binding"/>
    <property type="evidence" value="ECO:0007669"/>
    <property type="project" value="UniProtKB-UniRule"/>
</dbReference>
<feature type="compositionally biased region" description="Low complexity" evidence="5">
    <location>
        <begin position="314"/>
        <end position="326"/>
    </location>
</feature>
<dbReference type="InterPro" id="IPR012677">
    <property type="entry name" value="Nucleotide-bd_a/b_plait_sf"/>
</dbReference>
<dbReference type="CDD" id="cd00590">
    <property type="entry name" value="RRM_SF"/>
    <property type="match status" value="2"/>
</dbReference>
<dbReference type="Proteomes" id="UP000242146">
    <property type="component" value="Unassembled WGS sequence"/>
</dbReference>
<organism evidence="8 9">
    <name type="scientific">Hesseltinella vesiculosa</name>
    <dbReference type="NCBI Taxonomy" id="101127"/>
    <lineage>
        <taxon>Eukaryota</taxon>
        <taxon>Fungi</taxon>
        <taxon>Fungi incertae sedis</taxon>
        <taxon>Mucoromycota</taxon>
        <taxon>Mucoromycotina</taxon>
        <taxon>Mucoromycetes</taxon>
        <taxon>Mucorales</taxon>
        <taxon>Cunninghamellaceae</taxon>
        <taxon>Hesseltinella</taxon>
    </lineage>
</organism>
<dbReference type="Gene3D" id="1.10.1900.10">
    <property type="entry name" value="c-terminal domain of poly(a) binding protein"/>
    <property type="match status" value="1"/>
</dbReference>
<sequence length="679" mass="75343">MTDYALAPVIRLPRSKAEMDSDALETMVTDTLFLKSFPASIQEQDLYDLLHVYEPIEIELFRQSGEGYVRFGSNAVADQVYALYQDFEFHNGSRLYFAIDQDNTIEAQGSLLQIHHLPHYVENSMVYQLFRPFGPLALCKLLLEPDDSSFHGAALVQYFYQQDTMAAMEEMDGQVVDGVSISVESVMVHDYYQKPSSMAMPEKSNEMMYVDLLNLYIKNLDPKVTNNDLFAAFRSFGRIVSARVMSNTSTGQSKGYGFVSYSRPDEAKLAMDQMNGKLLLSKPLIVSYHTPKKPRQPTANGTAMPQQTSPVLAPQQPRSQPLLSPTSPTPPSHQPAVNGLGIDNVDQIAMDIKDLSIGQKYPTVPSYPLQRKNSNAEHQTNSHKMLLQSTARLSPPFSSPISGSTTAGHSLASLTSGISIQQPPPNMASGNGHRSNDYKQTADGRPTLRRRTSLESVSTVMTESTANLQRQKMTQAVMNCLNDPLVVPDVVDMLLTLKKKERSLCLFNQDFLKSKIELALEALEIFQTGEEDDEEEQELQRMLPRRTVKKPSAPAGPVGPDSLPKMLPKRVSHAIPIVPPPSATKTSPTNGLKATLTPEQKVIVQQVTESMQGKASHEQKQLLGDRLFPMVKATGTKQAAKVTIRLLDTVELTKLTDIMFDKVELKRHAEKAFAGLTKQ</sequence>
<dbReference type="PROSITE" id="PS50102">
    <property type="entry name" value="RRM"/>
    <property type="match status" value="2"/>
</dbReference>
<dbReference type="AlphaFoldDB" id="A0A1X2GMP5"/>
<dbReference type="STRING" id="101127.A0A1X2GMP5"/>
<dbReference type="Pfam" id="PF00076">
    <property type="entry name" value="RRM_1"/>
    <property type="match status" value="2"/>
</dbReference>
<feature type="domain" description="PABC" evidence="7">
    <location>
        <begin position="603"/>
        <end position="679"/>
    </location>
</feature>
<feature type="region of interest" description="Disordered" evidence="5">
    <location>
        <begin position="416"/>
        <end position="456"/>
    </location>
</feature>
<dbReference type="PANTHER" id="PTHR24012">
    <property type="entry name" value="RNA BINDING PROTEIN"/>
    <property type="match status" value="1"/>
</dbReference>
<evidence type="ECO:0000259" key="7">
    <source>
        <dbReference type="PROSITE" id="PS51309"/>
    </source>
</evidence>